<gene>
    <name evidence="4" type="ORF">PG2T_14940</name>
</gene>
<dbReference type="InterPro" id="IPR025194">
    <property type="entry name" value="RodZ-like_C"/>
</dbReference>
<dbReference type="FunCoup" id="A0A1B1YWY1">
    <property type="interactions" value="44"/>
</dbReference>
<feature type="compositionally biased region" description="Low complexity" evidence="1">
    <location>
        <begin position="201"/>
        <end position="214"/>
    </location>
</feature>
<dbReference type="EMBL" id="CP014671">
    <property type="protein sequence ID" value="ANX05350.1"/>
    <property type="molecule type" value="Genomic_DNA"/>
</dbReference>
<sequence length="319" mass="32927">MTVEVEHDTAPAAAASIGEQLRQARLGRGWSTAEAANRLRLRAALIEALEAGDYAPFGAATYARGQLRNYAILLGLDEQALLRGFRPAPADGHTKTLRRAPELHPGRPRLVRVGGLLVVVASAVLAAIWAGAGREPPAVDGEPAPVQADSSFVPADPPRDDALPQSPPPVEASADSPGAPGDQIVVTEAQPTVGNEPAPAPGAGPQLAADAADAAGQSEAELRLRSRAVSWVEVTDHAGRRLVYELVSPGPERTVRGQPPLRVLLGNAPAVDVFYNDEPVTLPAGQHVVRMTLGTQPPQAAHASSGTPPSGAAPPATTP</sequence>
<dbReference type="GO" id="GO:0003677">
    <property type="term" value="F:DNA binding"/>
    <property type="evidence" value="ECO:0007669"/>
    <property type="project" value="InterPro"/>
</dbReference>
<organism evidence="4 5">
    <name type="scientific">Immundisolibacter cernigliae</name>
    <dbReference type="NCBI Taxonomy" id="1810504"/>
    <lineage>
        <taxon>Bacteria</taxon>
        <taxon>Pseudomonadati</taxon>
        <taxon>Pseudomonadota</taxon>
        <taxon>Gammaproteobacteria</taxon>
        <taxon>Immundisolibacterales</taxon>
        <taxon>Immundisolibacteraceae</taxon>
        <taxon>Immundisolibacter</taxon>
    </lineage>
</organism>
<keyword evidence="2" id="KW-1133">Transmembrane helix</keyword>
<feature type="domain" description="Cytoskeleton protein RodZ-like C-terminal" evidence="3">
    <location>
        <begin position="224"/>
        <end position="291"/>
    </location>
</feature>
<dbReference type="InterPro" id="IPR050400">
    <property type="entry name" value="Bact_Cytoskel_RodZ"/>
</dbReference>
<feature type="region of interest" description="Disordered" evidence="1">
    <location>
        <begin position="292"/>
        <end position="319"/>
    </location>
</feature>
<dbReference type="SUPFAM" id="SSF47413">
    <property type="entry name" value="lambda repressor-like DNA-binding domains"/>
    <property type="match status" value="1"/>
</dbReference>
<keyword evidence="5" id="KW-1185">Reference proteome</keyword>
<feature type="transmembrane region" description="Helical" evidence="2">
    <location>
        <begin position="113"/>
        <end position="132"/>
    </location>
</feature>
<dbReference type="Pfam" id="PF13464">
    <property type="entry name" value="RodZ_C"/>
    <property type="match status" value="1"/>
</dbReference>
<reference evidence="5" key="1">
    <citation type="submission" date="2016-03" db="EMBL/GenBank/DDBJ databases">
        <title>Complete genome sequence of Solimmundus cernigliae, representing a novel lineage of polycyclic aromatic hydrocarbon degraders within the Gammaproteobacteria.</title>
        <authorList>
            <person name="Singleton D.R."/>
            <person name="Dickey A.N."/>
            <person name="Scholl E.H."/>
            <person name="Wright F.A."/>
            <person name="Aitken M.D."/>
        </authorList>
    </citation>
    <scope>NUCLEOTIDE SEQUENCE [LARGE SCALE GENOMIC DNA]</scope>
    <source>
        <strain evidence="5">TR3.2</strain>
    </source>
</reference>
<dbReference type="CDD" id="cd00093">
    <property type="entry name" value="HTH_XRE"/>
    <property type="match status" value="1"/>
</dbReference>
<dbReference type="STRING" id="1810504.PG2T_14940"/>
<dbReference type="InterPro" id="IPR010982">
    <property type="entry name" value="Lambda_DNA-bd_dom_sf"/>
</dbReference>
<protein>
    <recommendedName>
        <fullName evidence="3">Cytoskeleton protein RodZ-like C-terminal domain-containing protein</fullName>
    </recommendedName>
</protein>
<keyword evidence="2" id="KW-0812">Transmembrane</keyword>
<accession>A0A1B1YWY1</accession>
<dbReference type="PANTHER" id="PTHR34475">
    <property type="match status" value="1"/>
</dbReference>
<dbReference type="KEGG" id="gbi:PG2T_14940"/>
<evidence type="ECO:0000313" key="5">
    <source>
        <dbReference type="Proteomes" id="UP000092952"/>
    </source>
</evidence>
<dbReference type="Pfam" id="PF13413">
    <property type="entry name" value="HTH_25"/>
    <property type="match status" value="1"/>
</dbReference>
<dbReference type="InParanoid" id="A0A1B1YWY1"/>
<dbReference type="AlphaFoldDB" id="A0A1B1YWY1"/>
<dbReference type="PANTHER" id="PTHR34475:SF1">
    <property type="entry name" value="CYTOSKELETON PROTEIN RODZ"/>
    <property type="match status" value="1"/>
</dbReference>
<feature type="compositionally biased region" description="Low complexity" evidence="1">
    <location>
        <begin position="300"/>
        <end position="319"/>
    </location>
</feature>
<feature type="region of interest" description="Disordered" evidence="1">
    <location>
        <begin position="135"/>
        <end position="214"/>
    </location>
</feature>
<evidence type="ECO:0000259" key="3">
    <source>
        <dbReference type="Pfam" id="PF13464"/>
    </source>
</evidence>
<evidence type="ECO:0000313" key="4">
    <source>
        <dbReference type="EMBL" id="ANX05350.1"/>
    </source>
</evidence>
<evidence type="ECO:0000256" key="2">
    <source>
        <dbReference type="SAM" id="Phobius"/>
    </source>
</evidence>
<dbReference type="Proteomes" id="UP000092952">
    <property type="component" value="Chromosome"/>
</dbReference>
<name>A0A1B1YWY1_9GAMM</name>
<dbReference type="Gene3D" id="1.10.260.40">
    <property type="entry name" value="lambda repressor-like DNA-binding domains"/>
    <property type="match status" value="1"/>
</dbReference>
<keyword evidence="2" id="KW-0472">Membrane</keyword>
<dbReference type="InterPro" id="IPR001387">
    <property type="entry name" value="Cro/C1-type_HTH"/>
</dbReference>
<proteinExistence type="predicted"/>
<evidence type="ECO:0000256" key="1">
    <source>
        <dbReference type="SAM" id="MobiDB-lite"/>
    </source>
</evidence>